<keyword evidence="3" id="KW-0378">Hydrolase</keyword>
<evidence type="ECO:0000256" key="7">
    <source>
        <dbReference type="ARBA" id="ARBA00023204"/>
    </source>
</evidence>
<dbReference type="KEGG" id="fgi:OP10G_4037"/>
<dbReference type="PIRSF" id="PIRSF037307">
    <property type="entry name" value="Lhr-like_helic_prd"/>
    <property type="match status" value="1"/>
</dbReference>
<protein>
    <submittedName>
        <fullName evidence="12">DEAD/DEAH box helicase domain-containing protein</fullName>
    </submittedName>
</protein>
<evidence type="ECO:0000256" key="3">
    <source>
        <dbReference type="ARBA" id="ARBA00022801"/>
    </source>
</evidence>
<dbReference type="InterPro" id="IPR013701">
    <property type="entry name" value="Lhr-like_DEAD/DEAH_assoc"/>
</dbReference>
<dbReference type="InterPro" id="IPR011545">
    <property type="entry name" value="DEAD/DEAH_box_helicase_dom"/>
</dbReference>
<dbReference type="EMBL" id="CP007139">
    <property type="protein sequence ID" value="AIE87405.1"/>
    <property type="molecule type" value="Genomic_DNA"/>
</dbReference>
<dbReference type="GO" id="GO:0004386">
    <property type="term" value="F:helicase activity"/>
    <property type="evidence" value="ECO:0007669"/>
    <property type="project" value="UniProtKB-KW"/>
</dbReference>
<dbReference type="Pfam" id="PF00271">
    <property type="entry name" value="Helicase_C"/>
    <property type="match status" value="1"/>
</dbReference>
<name>A0A068NX93_FIMGI</name>
<feature type="domain" description="Helicase ATP-binding" evidence="10">
    <location>
        <begin position="27"/>
        <end position="215"/>
    </location>
</feature>
<evidence type="ECO:0000256" key="9">
    <source>
        <dbReference type="ARBA" id="ARBA00093467"/>
    </source>
</evidence>
<dbReference type="GO" id="GO:0003677">
    <property type="term" value="F:DNA binding"/>
    <property type="evidence" value="ECO:0007669"/>
    <property type="project" value="UniProtKB-KW"/>
</dbReference>
<dbReference type="SUPFAM" id="SSF52540">
    <property type="entry name" value="P-loop containing nucleoside triphosphate hydrolases"/>
    <property type="match status" value="1"/>
</dbReference>
<dbReference type="InterPro" id="IPR026362">
    <property type="entry name" value="DEXH_lig_assoc"/>
</dbReference>
<feature type="domain" description="Helicase C-terminal" evidence="11">
    <location>
        <begin position="248"/>
        <end position="410"/>
    </location>
</feature>
<evidence type="ECO:0000313" key="12">
    <source>
        <dbReference type="EMBL" id="AIE87405.1"/>
    </source>
</evidence>
<dbReference type="Pfam" id="PF00270">
    <property type="entry name" value="DEAD"/>
    <property type="match status" value="1"/>
</dbReference>
<evidence type="ECO:0000256" key="8">
    <source>
        <dbReference type="ARBA" id="ARBA00023235"/>
    </source>
</evidence>
<dbReference type="PANTHER" id="PTHR47962:SF3">
    <property type="entry name" value="LARGE ATP-DEPENDENT HELICASE-RELATED PROTEIN"/>
    <property type="match status" value="1"/>
</dbReference>
<keyword evidence="6" id="KW-0238">DNA-binding</keyword>
<dbReference type="NCBIfam" id="TIGR04121">
    <property type="entry name" value="DEXH_lig_assoc"/>
    <property type="match status" value="1"/>
</dbReference>
<evidence type="ECO:0000256" key="1">
    <source>
        <dbReference type="ARBA" id="ARBA00022741"/>
    </source>
</evidence>
<dbReference type="InterPro" id="IPR052511">
    <property type="entry name" value="ATP-dep_Helicase"/>
</dbReference>
<dbReference type="GO" id="GO:0006281">
    <property type="term" value="P:DNA repair"/>
    <property type="evidence" value="ECO:0007669"/>
    <property type="project" value="UniProtKB-KW"/>
</dbReference>
<dbReference type="PROSITE" id="PS51194">
    <property type="entry name" value="HELICASE_CTER"/>
    <property type="match status" value="1"/>
</dbReference>
<proteinExistence type="inferred from homology"/>
<evidence type="ECO:0000256" key="2">
    <source>
        <dbReference type="ARBA" id="ARBA00022763"/>
    </source>
</evidence>
<evidence type="ECO:0000259" key="11">
    <source>
        <dbReference type="PROSITE" id="PS51194"/>
    </source>
</evidence>
<dbReference type="Proteomes" id="UP000027982">
    <property type="component" value="Chromosome"/>
</dbReference>
<keyword evidence="8" id="KW-0413">Isomerase</keyword>
<accession>A0A068NX93</accession>
<dbReference type="PANTHER" id="PTHR47962">
    <property type="entry name" value="ATP-DEPENDENT HELICASE LHR-RELATED-RELATED"/>
    <property type="match status" value="1"/>
</dbReference>
<dbReference type="GO" id="GO:0005524">
    <property type="term" value="F:ATP binding"/>
    <property type="evidence" value="ECO:0007669"/>
    <property type="project" value="UniProtKB-KW"/>
</dbReference>
<dbReference type="GO" id="GO:0016887">
    <property type="term" value="F:ATP hydrolysis activity"/>
    <property type="evidence" value="ECO:0007669"/>
    <property type="project" value="TreeGrafter"/>
</dbReference>
<keyword evidence="5" id="KW-0067">ATP-binding</keyword>
<keyword evidence="7" id="KW-0234">DNA repair</keyword>
<evidence type="ECO:0000256" key="6">
    <source>
        <dbReference type="ARBA" id="ARBA00023125"/>
    </source>
</evidence>
<dbReference type="Gene3D" id="3.40.50.300">
    <property type="entry name" value="P-loop containing nucleotide triphosphate hydrolases"/>
    <property type="match status" value="2"/>
</dbReference>
<organism evidence="12 13">
    <name type="scientific">Fimbriimonas ginsengisoli Gsoil 348</name>
    <dbReference type="NCBI Taxonomy" id="661478"/>
    <lineage>
        <taxon>Bacteria</taxon>
        <taxon>Bacillati</taxon>
        <taxon>Armatimonadota</taxon>
        <taxon>Fimbriimonadia</taxon>
        <taxon>Fimbriimonadales</taxon>
        <taxon>Fimbriimonadaceae</taxon>
        <taxon>Fimbriimonas</taxon>
    </lineage>
</organism>
<evidence type="ECO:0000256" key="5">
    <source>
        <dbReference type="ARBA" id="ARBA00022840"/>
    </source>
</evidence>
<dbReference type="STRING" id="661478.OP10G_4037"/>
<dbReference type="InterPro" id="IPR045628">
    <property type="entry name" value="Lhr_WH_dom"/>
</dbReference>
<reference evidence="12 13" key="1">
    <citation type="journal article" date="2014" name="PLoS ONE">
        <title>The first complete genome sequence of the class fimbriimonadia in the phylum armatimonadetes.</title>
        <authorList>
            <person name="Hu Z.Y."/>
            <person name="Wang Y.Z."/>
            <person name="Im W.T."/>
            <person name="Wang S.Y."/>
            <person name="Zhao G.P."/>
            <person name="Zheng H.J."/>
            <person name="Quan Z.X."/>
        </authorList>
    </citation>
    <scope>NUCLEOTIDE SEQUENCE [LARGE SCALE GENOMIC DNA]</scope>
    <source>
        <strain evidence="12">Gsoil 348</strain>
    </source>
</reference>
<keyword evidence="13" id="KW-1185">Reference proteome</keyword>
<dbReference type="PROSITE" id="PS51192">
    <property type="entry name" value="HELICASE_ATP_BIND_1"/>
    <property type="match status" value="1"/>
</dbReference>
<keyword evidence="4 12" id="KW-0347">Helicase</keyword>
<evidence type="ECO:0000256" key="4">
    <source>
        <dbReference type="ARBA" id="ARBA00022806"/>
    </source>
</evidence>
<gene>
    <name evidence="12" type="ORF">OP10G_4037</name>
</gene>
<dbReference type="RefSeq" id="WP_025228696.1">
    <property type="nucleotide sequence ID" value="NZ_CP007139.1"/>
</dbReference>
<sequence length="828" mass="91642">MHPGITEVRDWFERQGWEAFPFQEAVWNAYLEGKSGLIHSATGTGKTLAAWMGPVAEALAAGEATGPVDREDAPPLRVLWITPLRALAADTAASLQWPAESFHLPWSVELRTGDTTQSVRAKQKKQLPTALVTTPESLTLMLTREDATELFSDLRLVVVDEWHELMSTKRGVQTELALARIRAFKPELRVWGISATLGNLRDAMETLLGLGREGELVQGVVGKPVVIDTILPTNIDRFPWAGHFGTQMIPRVIEAIDEGGTCLIFTNTRAQAEIWYQSILQVKAQWKDVIALHHGSLSREVRDEVELGLKSGRLRAVVCTSSLDLGVDFTPVDRVLQVGTPKGVARLLQRAGRSGHQPGVPSRVTCVPTHAFELLDIAAARNAALAGKIEAREGVNKPLDVLAQHLVTIATGTGFRAQDLFREVQCTQAYKTLSQEEWDWTLDFVVRGGESLRAYPEYHRVVLGTDGVYRVEDADIAKRHRMSVGTIVSDEALNVQYLKGGKLGTVEESFLARLRPGDRFIFAGRPLEFVRIKDMTAWVRRASSVSGAVPRWMGGRLPLSSELALAIREELERAGNGELASPEMKTLGPILELQARWSAIPALSDLLIERVETREGHHLFFYPFEGRLVHQGMAALFGYRISQLVPITFTFAANDYGFELLAPEEAPLEEAIAKGLLSPENLGADIVASLNSAELARRQFREIARIAGLVFQGFPGMNKSAKQLQASSGLFYDVFARYDPNNLLLRQADREVLERQLEQSRLSRSLGRLSQSNLLITHPKRPSPMCFPILVDRLRETVTSENIHDRIEKMASQLELEAGDKIGAPDGV</sequence>
<dbReference type="Pfam" id="PF19306">
    <property type="entry name" value="WHD_Lhr"/>
    <property type="match status" value="1"/>
</dbReference>
<dbReference type="OrthoDB" id="9815222at2"/>
<dbReference type="InterPro" id="IPR001650">
    <property type="entry name" value="Helicase_C-like"/>
</dbReference>
<dbReference type="AlphaFoldDB" id="A0A068NX93"/>
<dbReference type="SMART" id="SM00487">
    <property type="entry name" value="DEXDc"/>
    <property type="match status" value="1"/>
</dbReference>
<evidence type="ECO:0000259" key="10">
    <source>
        <dbReference type="PROSITE" id="PS51192"/>
    </source>
</evidence>
<dbReference type="Pfam" id="PF08494">
    <property type="entry name" value="DEAD_assoc"/>
    <property type="match status" value="1"/>
</dbReference>
<dbReference type="HOGENOM" id="CLU_002025_0_1_0"/>
<dbReference type="CDD" id="cd18796">
    <property type="entry name" value="SF2_C_LHR"/>
    <property type="match status" value="1"/>
</dbReference>
<comment type="similarity">
    <text evidence="9">Belongs to the Lhr helicase family. Lhr-Core subfamily.</text>
</comment>
<keyword evidence="1" id="KW-0547">Nucleotide-binding</keyword>
<dbReference type="InterPro" id="IPR017170">
    <property type="entry name" value="Lhr-like"/>
</dbReference>
<keyword evidence="2" id="KW-0227">DNA damage</keyword>
<evidence type="ECO:0000313" key="13">
    <source>
        <dbReference type="Proteomes" id="UP000027982"/>
    </source>
</evidence>
<dbReference type="InterPro" id="IPR014001">
    <property type="entry name" value="Helicase_ATP-bd"/>
</dbReference>
<dbReference type="SMART" id="SM00490">
    <property type="entry name" value="HELICc"/>
    <property type="match status" value="1"/>
</dbReference>
<dbReference type="InterPro" id="IPR027417">
    <property type="entry name" value="P-loop_NTPase"/>
</dbReference>
<dbReference type="eggNOG" id="COG1201">
    <property type="taxonomic scope" value="Bacteria"/>
</dbReference>